<protein>
    <submittedName>
        <fullName evidence="2">Uncharacterized protein</fullName>
    </submittedName>
</protein>
<dbReference type="EMBL" id="JBIYXZ010002081">
    <property type="protein sequence ID" value="KAL3050531.1"/>
    <property type="molecule type" value="Genomic_DNA"/>
</dbReference>
<reference evidence="2 3" key="2">
    <citation type="journal article" date="2024" name="G3 (Bethesda)">
        <title>The genome of the cryopelagic Antarctic bald notothen, Trematomus borchgrevinki.</title>
        <authorList>
            <person name="Rayamajhi N."/>
            <person name="Rivera-Colon A.G."/>
            <person name="Minhas B.F."/>
            <person name="Cheng C.C."/>
            <person name="Catchen J.M."/>
        </authorList>
    </citation>
    <scope>NUCLEOTIDE SEQUENCE [LARGE SCALE GENOMIC DNA]</scope>
    <source>
        <strain evidence="2">AGRC-2024</strain>
    </source>
</reference>
<feature type="region of interest" description="Disordered" evidence="1">
    <location>
        <begin position="73"/>
        <end position="95"/>
    </location>
</feature>
<dbReference type="Proteomes" id="UP001619887">
    <property type="component" value="Unassembled WGS sequence"/>
</dbReference>
<gene>
    <name evidence="2" type="ORF">OYC64_012542</name>
</gene>
<comment type="caution">
    <text evidence="2">The sequence shown here is derived from an EMBL/GenBank/DDBJ whole genome shotgun (WGS) entry which is preliminary data.</text>
</comment>
<keyword evidence="3" id="KW-1185">Reference proteome</keyword>
<name>A0ABD2GA21_PAGBO</name>
<sequence length="144" mass="14840">MSFDRHSQCESCLGVEHANAALTPGVSCSHCAPLPLALRQQRADALAAAAAAEDDWPVQEAYSVDKALDFLDPNGGHESDDYVPSIHGSPGDSPIISPLRTEGTDMGPGVGPAYEPVIPLSAATALPSIGGILLELPEIISKAA</sequence>
<proteinExistence type="predicted"/>
<dbReference type="AlphaFoldDB" id="A0ABD2GA21"/>
<organism evidence="2 3">
    <name type="scientific">Pagothenia borchgrevinki</name>
    <name type="common">Bald rockcod</name>
    <name type="synonym">Trematomus borchgrevinki</name>
    <dbReference type="NCBI Taxonomy" id="8213"/>
    <lineage>
        <taxon>Eukaryota</taxon>
        <taxon>Metazoa</taxon>
        <taxon>Chordata</taxon>
        <taxon>Craniata</taxon>
        <taxon>Vertebrata</taxon>
        <taxon>Euteleostomi</taxon>
        <taxon>Actinopterygii</taxon>
        <taxon>Neopterygii</taxon>
        <taxon>Teleostei</taxon>
        <taxon>Neoteleostei</taxon>
        <taxon>Acanthomorphata</taxon>
        <taxon>Eupercaria</taxon>
        <taxon>Perciformes</taxon>
        <taxon>Notothenioidei</taxon>
        <taxon>Nototheniidae</taxon>
        <taxon>Pagothenia</taxon>
    </lineage>
</organism>
<accession>A0ABD2GA21</accession>
<evidence type="ECO:0000313" key="2">
    <source>
        <dbReference type="EMBL" id="KAL3050531.1"/>
    </source>
</evidence>
<evidence type="ECO:0000313" key="3">
    <source>
        <dbReference type="Proteomes" id="UP001619887"/>
    </source>
</evidence>
<reference evidence="2 3" key="1">
    <citation type="journal article" date="2022" name="G3 (Bethesda)">
        <title>Evaluating Illumina-, Nanopore-, and PacBio-based genome assembly strategies with the bald notothen, Trematomus borchgrevinki.</title>
        <authorList>
            <person name="Rayamajhi N."/>
            <person name="Cheng C.C."/>
            <person name="Catchen J.M."/>
        </authorList>
    </citation>
    <scope>NUCLEOTIDE SEQUENCE [LARGE SCALE GENOMIC DNA]</scope>
    <source>
        <strain evidence="2">AGRC-2024</strain>
    </source>
</reference>
<evidence type="ECO:0000256" key="1">
    <source>
        <dbReference type="SAM" id="MobiDB-lite"/>
    </source>
</evidence>